<feature type="coiled-coil region" evidence="1">
    <location>
        <begin position="365"/>
        <end position="428"/>
    </location>
</feature>
<organism evidence="3 4">
    <name type="scientific">Obba rivulosa</name>
    <dbReference type="NCBI Taxonomy" id="1052685"/>
    <lineage>
        <taxon>Eukaryota</taxon>
        <taxon>Fungi</taxon>
        <taxon>Dikarya</taxon>
        <taxon>Basidiomycota</taxon>
        <taxon>Agaricomycotina</taxon>
        <taxon>Agaricomycetes</taxon>
        <taxon>Polyporales</taxon>
        <taxon>Gelatoporiaceae</taxon>
        <taxon>Obba</taxon>
    </lineage>
</organism>
<evidence type="ECO:0000313" key="3">
    <source>
        <dbReference type="EMBL" id="OCH96145.1"/>
    </source>
</evidence>
<dbReference type="AlphaFoldDB" id="A0A8E2DUL0"/>
<evidence type="ECO:0000313" key="4">
    <source>
        <dbReference type="Proteomes" id="UP000250043"/>
    </source>
</evidence>
<keyword evidence="4" id="KW-1185">Reference proteome</keyword>
<dbReference type="Proteomes" id="UP000250043">
    <property type="component" value="Unassembled WGS sequence"/>
</dbReference>
<evidence type="ECO:0000256" key="2">
    <source>
        <dbReference type="SAM" id="MobiDB-lite"/>
    </source>
</evidence>
<feature type="region of interest" description="Disordered" evidence="2">
    <location>
        <begin position="312"/>
        <end position="339"/>
    </location>
</feature>
<evidence type="ECO:0000256" key="1">
    <source>
        <dbReference type="SAM" id="Coils"/>
    </source>
</evidence>
<feature type="region of interest" description="Disordered" evidence="2">
    <location>
        <begin position="156"/>
        <end position="227"/>
    </location>
</feature>
<dbReference type="OrthoDB" id="3258282at2759"/>
<feature type="compositionally biased region" description="Pro residues" evidence="2">
    <location>
        <begin position="200"/>
        <end position="209"/>
    </location>
</feature>
<reference evidence="3 4" key="1">
    <citation type="submission" date="2016-07" db="EMBL/GenBank/DDBJ databases">
        <title>Draft genome of the white-rot fungus Obba rivulosa 3A-2.</title>
        <authorList>
            <consortium name="DOE Joint Genome Institute"/>
            <person name="Miettinen O."/>
            <person name="Riley R."/>
            <person name="Acob R."/>
            <person name="Barry K."/>
            <person name="Cullen D."/>
            <person name="De Vries R."/>
            <person name="Hainaut M."/>
            <person name="Hatakka A."/>
            <person name="Henrissat B."/>
            <person name="Hilden K."/>
            <person name="Kuo R."/>
            <person name="Labutti K."/>
            <person name="Lipzen A."/>
            <person name="Makela M.R."/>
            <person name="Sandor L."/>
            <person name="Spatafora J.W."/>
            <person name="Grigoriev I.V."/>
            <person name="Hibbett D.S."/>
        </authorList>
    </citation>
    <scope>NUCLEOTIDE SEQUENCE [LARGE SCALE GENOMIC DNA]</scope>
    <source>
        <strain evidence="3 4">3A-2</strain>
    </source>
</reference>
<sequence>MSSVPRELDYYGQSPVRGQLETAHGFSKTGWRYLQCTDTPNELRVLLPPRTATLYNHLLSAEAAELAKGKIASWERVVEIRHLKDRMIRKCQRLARSSEPQGKPRARVMFYTVHAPPDFRLKEMERWFRAQGPEYAHVFGEKAAMPYCCDKCNPPQGQPTPAPSRMRGPPQAYRAAPPPGAPRRAADSASQRSAAHNMSPPLPLKPPSRPRSSVSGQAGRVPSVIRDPDYVAGGAEAARRSGYSVRAASHLRLDVQSPEPLLIPYRPREPEDAIPFTESPEEIPPSPSQVSTLVPNDPPAPALGAQALPTINEAESQDGSVRPALPRRRSSLKKSNSMSRLSVASQNKCVAWAMDREWTEQMAKYVETTNEAETLGNELEEIRAEHREQIDALRALCKNITQASERVRQETENLLREQQAVLEQESKLIASCERLEQKEGEFRAKVVTVLEETKHVVQLCDKKRDVHE</sequence>
<accession>A0A8E2DUL0</accession>
<protein>
    <submittedName>
        <fullName evidence="3">Uncharacterized protein</fullName>
    </submittedName>
</protein>
<keyword evidence="1" id="KW-0175">Coiled coil</keyword>
<proteinExistence type="predicted"/>
<name>A0A8E2DUL0_9APHY</name>
<gene>
    <name evidence="3" type="ORF">OBBRIDRAFT_744159</name>
</gene>
<dbReference type="EMBL" id="KV722332">
    <property type="protein sequence ID" value="OCH96145.1"/>
    <property type="molecule type" value="Genomic_DNA"/>
</dbReference>